<dbReference type="NCBIfam" id="TIGR00177">
    <property type="entry name" value="molyb_syn"/>
    <property type="match status" value="1"/>
</dbReference>
<keyword evidence="6" id="KW-0479">Metal-binding</keyword>
<dbReference type="PANTHER" id="PTHR10192:SF5">
    <property type="entry name" value="GEPHYRIN"/>
    <property type="match status" value="1"/>
</dbReference>
<dbReference type="InterPro" id="IPR005110">
    <property type="entry name" value="MoeA_linker/N"/>
</dbReference>
<comment type="pathway">
    <text evidence="2 6">Cofactor biosynthesis; molybdopterin biosynthesis.</text>
</comment>
<organism evidence="8 9">
    <name type="scientific">Skermanella cutis</name>
    <dbReference type="NCBI Taxonomy" id="2775420"/>
    <lineage>
        <taxon>Bacteria</taxon>
        <taxon>Pseudomonadati</taxon>
        <taxon>Pseudomonadota</taxon>
        <taxon>Alphaproteobacteria</taxon>
        <taxon>Rhodospirillales</taxon>
        <taxon>Azospirillaceae</taxon>
        <taxon>Skermanella</taxon>
    </lineage>
</organism>
<dbReference type="RefSeq" id="WP_201074074.1">
    <property type="nucleotide sequence ID" value="NZ_CP067420.1"/>
</dbReference>
<dbReference type="EMBL" id="CP067420">
    <property type="protein sequence ID" value="QQP88747.1"/>
    <property type="molecule type" value="Genomic_DNA"/>
</dbReference>
<reference evidence="8" key="1">
    <citation type="submission" date="2021-02" db="EMBL/GenBank/DDBJ databases">
        <title>Skermanella TT6 skin isolate.</title>
        <authorList>
            <person name="Lee K."/>
            <person name="Ganzorig M."/>
        </authorList>
    </citation>
    <scope>NUCLEOTIDE SEQUENCE</scope>
    <source>
        <strain evidence="8">TT6</strain>
    </source>
</reference>
<dbReference type="SUPFAM" id="SSF63867">
    <property type="entry name" value="MoeA C-terminal domain-like"/>
    <property type="match status" value="1"/>
</dbReference>
<keyword evidence="6" id="KW-0500">Molybdenum</keyword>
<dbReference type="Pfam" id="PF00994">
    <property type="entry name" value="MoCF_biosynth"/>
    <property type="match status" value="1"/>
</dbReference>
<dbReference type="Pfam" id="PF03453">
    <property type="entry name" value="MoeA_N"/>
    <property type="match status" value="1"/>
</dbReference>
<dbReference type="Gene3D" id="2.40.340.10">
    <property type="entry name" value="MoeA, C-terminal, domain IV"/>
    <property type="match status" value="1"/>
</dbReference>
<feature type="domain" description="MoaB/Mog" evidence="7">
    <location>
        <begin position="196"/>
        <end position="333"/>
    </location>
</feature>
<gene>
    <name evidence="8" type="ORF">IGS68_22450</name>
</gene>
<dbReference type="SUPFAM" id="SSF53218">
    <property type="entry name" value="Molybdenum cofactor biosynthesis proteins"/>
    <property type="match status" value="1"/>
</dbReference>
<dbReference type="InterPro" id="IPR036135">
    <property type="entry name" value="MoeA_linker/N_sf"/>
</dbReference>
<dbReference type="Gene3D" id="3.40.980.10">
    <property type="entry name" value="MoaB/Mog-like domain"/>
    <property type="match status" value="1"/>
</dbReference>
<protein>
    <recommendedName>
        <fullName evidence="6">Molybdopterin molybdenumtransferase</fullName>
        <ecNumber evidence="6">2.10.1.1</ecNumber>
    </recommendedName>
</protein>
<comment type="cofactor">
    <cofactor evidence="6">
        <name>Mg(2+)</name>
        <dbReference type="ChEBI" id="CHEBI:18420"/>
    </cofactor>
</comment>
<dbReference type="Gene3D" id="3.90.105.10">
    <property type="entry name" value="Molybdopterin biosynthesis moea protein, domain 2"/>
    <property type="match status" value="1"/>
</dbReference>
<comment type="function">
    <text evidence="1 6">Catalyzes the insertion of molybdate into adenylated molybdopterin with the concomitant release of AMP.</text>
</comment>
<evidence type="ECO:0000256" key="6">
    <source>
        <dbReference type="RuleBase" id="RU365090"/>
    </source>
</evidence>
<sequence length="422" mass="45006">MAQLSDDCFAFGGPLMSLDAARDMLASRLVAVTEVERVALDAALDRVLAEDVVAGVSVPPHDNSAVDGYAVRFEDLSAERETVLPIVARVAAGDRPVERDPAGTAVRIFTGAPMPAGYDTVMMQEDCGEREAPDGTRAVVIRPGIKRGANRREAGEDVREDSVILRAGRRLRPQDVGLMAAVGLTGAAVRRPLRVAVVSTGNELEEPGRPLGPGAIYDANRFTLSALVRRMGGLVTDLGILRDDPAELRAALERAAEGHDLIVTTGGVSTGEEDHVKGAVESLGGLHFWRLAIKPGRPVALGQVQGKPFVGLPGNPVAAMVTFFCLARPLIQHLAGETVSEPTLFRVRADFDYRKKEGRREFVRVSLSPGADGELVATKFARDGAGVLSSMVDSDGLVVLPEDVTRLERGGMVSYMPFSEVR</sequence>
<evidence type="ECO:0000256" key="1">
    <source>
        <dbReference type="ARBA" id="ARBA00002901"/>
    </source>
</evidence>
<keyword evidence="4 6" id="KW-0501">Molybdenum cofactor biosynthesis</keyword>
<evidence type="ECO:0000256" key="4">
    <source>
        <dbReference type="ARBA" id="ARBA00023150"/>
    </source>
</evidence>
<evidence type="ECO:0000256" key="3">
    <source>
        <dbReference type="ARBA" id="ARBA00010763"/>
    </source>
</evidence>
<evidence type="ECO:0000313" key="8">
    <source>
        <dbReference type="EMBL" id="QQP88747.1"/>
    </source>
</evidence>
<dbReference type="SMART" id="SM00852">
    <property type="entry name" value="MoCF_biosynth"/>
    <property type="match status" value="1"/>
</dbReference>
<dbReference type="PANTHER" id="PTHR10192">
    <property type="entry name" value="MOLYBDOPTERIN BIOSYNTHESIS PROTEIN"/>
    <property type="match status" value="1"/>
</dbReference>
<keyword evidence="6" id="KW-0808">Transferase</keyword>
<keyword evidence="9" id="KW-1185">Reference proteome</keyword>
<dbReference type="CDD" id="cd00887">
    <property type="entry name" value="MoeA"/>
    <property type="match status" value="1"/>
</dbReference>
<keyword evidence="6" id="KW-0460">Magnesium</keyword>
<dbReference type="Proteomes" id="UP000595197">
    <property type="component" value="Chromosome"/>
</dbReference>
<evidence type="ECO:0000313" key="9">
    <source>
        <dbReference type="Proteomes" id="UP000595197"/>
    </source>
</evidence>
<dbReference type="InterPro" id="IPR038987">
    <property type="entry name" value="MoeA-like"/>
</dbReference>
<evidence type="ECO:0000256" key="2">
    <source>
        <dbReference type="ARBA" id="ARBA00005046"/>
    </source>
</evidence>
<evidence type="ECO:0000259" key="7">
    <source>
        <dbReference type="SMART" id="SM00852"/>
    </source>
</evidence>
<proteinExistence type="inferred from homology"/>
<comment type="similarity">
    <text evidence="3 6">Belongs to the MoeA family.</text>
</comment>
<dbReference type="InterPro" id="IPR008284">
    <property type="entry name" value="MoCF_biosynth_CS"/>
</dbReference>
<accession>A0ABX7B375</accession>
<comment type="catalytic activity">
    <reaction evidence="5">
        <text>adenylyl-molybdopterin + molybdate = Mo-molybdopterin + AMP + H(+)</text>
        <dbReference type="Rhea" id="RHEA:35047"/>
        <dbReference type="ChEBI" id="CHEBI:15378"/>
        <dbReference type="ChEBI" id="CHEBI:36264"/>
        <dbReference type="ChEBI" id="CHEBI:62727"/>
        <dbReference type="ChEBI" id="CHEBI:71302"/>
        <dbReference type="ChEBI" id="CHEBI:456215"/>
        <dbReference type="EC" id="2.10.1.1"/>
    </reaction>
</comment>
<dbReference type="InterPro" id="IPR036425">
    <property type="entry name" value="MoaB/Mog-like_dom_sf"/>
</dbReference>
<name>A0ABX7B375_9PROT</name>
<dbReference type="InterPro" id="IPR036688">
    <property type="entry name" value="MoeA_C_domain_IV_sf"/>
</dbReference>
<dbReference type="InterPro" id="IPR001453">
    <property type="entry name" value="MoaB/Mog_dom"/>
</dbReference>
<dbReference type="PROSITE" id="PS01079">
    <property type="entry name" value="MOCF_BIOSYNTHESIS_2"/>
    <property type="match status" value="1"/>
</dbReference>
<evidence type="ECO:0000256" key="5">
    <source>
        <dbReference type="ARBA" id="ARBA00047317"/>
    </source>
</evidence>
<dbReference type="InterPro" id="IPR005111">
    <property type="entry name" value="MoeA_C_domain_IV"/>
</dbReference>
<dbReference type="EC" id="2.10.1.1" evidence="6"/>
<dbReference type="Pfam" id="PF03454">
    <property type="entry name" value="MoeA_C"/>
    <property type="match status" value="1"/>
</dbReference>
<dbReference type="Gene3D" id="2.170.190.11">
    <property type="entry name" value="Molybdopterin biosynthesis moea protein, domain 3"/>
    <property type="match status" value="1"/>
</dbReference>
<dbReference type="NCBIfam" id="NF045515">
    <property type="entry name" value="Glp_gephyrin"/>
    <property type="match status" value="1"/>
</dbReference>
<dbReference type="SUPFAM" id="SSF63882">
    <property type="entry name" value="MoeA N-terminal region -like"/>
    <property type="match status" value="1"/>
</dbReference>